<evidence type="ECO:0000313" key="2">
    <source>
        <dbReference type="EMBL" id="OGF18691.1"/>
    </source>
</evidence>
<evidence type="ECO:0000313" key="3">
    <source>
        <dbReference type="Proteomes" id="UP000177691"/>
    </source>
</evidence>
<protein>
    <submittedName>
        <fullName evidence="2">Uncharacterized protein</fullName>
    </submittedName>
</protein>
<dbReference type="AlphaFoldDB" id="A0A1F5RXB3"/>
<accession>A0A1F5RXB3</accession>
<dbReference type="Proteomes" id="UP000177691">
    <property type="component" value="Unassembled WGS sequence"/>
</dbReference>
<feature type="region of interest" description="Disordered" evidence="1">
    <location>
        <begin position="61"/>
        <end position="84"/>
    </location>
</feature>
<gene>
    <name evidence="2" type="ORF">A3D54_02535</name>
</gene>
<dbReference type="EMBL" id="MFFU01000039">
    <property type="protein sequence ID" value="OGF18691.1"/>
    <property type="molecule type" value="Genomic_DNA"/>
</dbReference>
<comment type="caution">
    <text evidence="2">The sequence shown here is derived from an EMBL/GenBank/DDBJ whole genome shotgun (WGS) entry which is preliminary data.</text>
</comment>
<proteinExistence type="predicted"/>
<reference evidence="2 3" key="1">
    <citation type="journal article" date="2016" name="Nat. Commun.">
        <title>Thousands of microbial genomes shed light on interconnected biogeochemical processes in an aquifer system.</title>
        <authorList>
            <person name="Anantharaman K."/>
            <person name="Brown C.T."/>
            <person name="Hug L.A."/>
            <person name="Sharon I."/>
            <person name="Castelle C.J."/>
            <person name="Probst A.J."/>
            <person name="Thomas B.C."/>
            <person name="Singh A."/>
            <person name="Wilkins M.J."/>
            <person name="Karaoz U."/>
            <person name="Brodie E.L."/>
            <person name="Williams K.H."/>
            <person name="Hubbard S.S."/>
            <person name="Banfield J.F."/>
        </authorList>
    </citation>
    <scope>NUCLEOTIDE SEQUENCE [LARGE SCALE GENOMIC DNA]</scope>
</reference>
<evidence type="ECO:0000256" key="1">
    <source>
        <dbReference type="SAM" id="MobiDB-lite"/>
    </source>
</evidence>
<sequence length="114" mass="12231">MVSKILKFGKQKVSFMMLPAHGRDGARATSSLAAHFAKRNTKFGGGGTPEAERFAFATGQEARAGKNSLPAGRQAGRLPPNPLFTPRSFSEVGPFCPPELKSFSNAKHTIWLGD</sequence>
<name>A0A1F5RXB3_9BACT</name>
<organism evidence="2 3">
    <name type="scientific">Candidatus Falkowbacteria bacterium RIFCSPHIGHO2_02_FULL_45_15</name>
    <dbReference type="NCBI Taxonomy" id="1797987"/>
    <lineage>
        <taxon>Bacteria</taxon>
        <taxon>Candidatus Falkowiibacteriota</taxon>
    </lineage>
</organism>